<dbReference type="GO" id="GO:0008168">
    <property type="term" value="F:methyltransferase activity"/>
    <property type="evidence" value="ECO:0007669"/>
    <property type="project" value="UniProtKB-KW"/>
</dbReference>
<accession>A0A7W7FSV5</accession>
<dbReference type="EMBL" id="JACHMH010000001">
    <property type="protein sequence ID" value="MBB4676597.1"/>
    <property type="molecule type" value="Genomic_DNA"/>
</dbReference>
<evidence type="ECO:0000313" key="3">
    <source>
        <dbReference type="EMBL" id="MBB4676597.1"/>
    </source>
</evidence>
<name>A0A7W7FSV5_9PSEU</name>
<dbReference type="PANTHER" id="PTHR34203:SF15">
    <property type="entry name" value="SLL1173 PROTEIN"/>
    <property type="match status" value="1"/>
</dbReference>
<gene>
    <name evidence="3" type="ORF">HNR67_002715</name>
</gene>
<protein>
    <submittedName>
        <fullName evidence="3">FkbM family methyltransferase</fullName>
    </submittedName>
</protein>
<dbReference type="InterPro" id="IPR006342">
    <property type="entry name" value="FkbM_mtfrase"/>
</dbReference>
<proteinExistence type="predicted"/>
<dbReference type="NCBIfam" id="TIGR01444">
    <property type="entry name" value="fkbM_fam"/>
    <property type="match status" value="1"/>
</dbReference>
<dbReference type="InterPro" id="IPR052514">
    <property type="entry name" value="SAM-dependent_MTase"/>
</dbReference>
<evidence type="ECO:0000256" key="1">
    <source>
        <dbReference type="SAM" id="Coils"/>
    </source>
</evidence>
<keyword evidence="3" id="KW-0489">Methyltransferase</keyword>
<comment type="caution">
    <text evidence="3">The sequence shown here is derived from an EMBL/GenBank/DDBJ whole genome shotgun (WGS) entry which is preliminary data.</text>
</comment>
<keyword evidence="4" id="KW-1185">Reference proteome</keyword>
<dbReference type="SUPFAM" id="SSF53756">
    <property type="entry name" value="UDP-Glycosyltransferase/glycogen phosphorylase"/>
    <property type="match status" value="1"/>
</dbReference>
<dbReference type="RefSeq" id="WP_185002405.1">
    <property type="nucleotide sequence ID" value="NZ_JACHMH010000001.1"/>
</dbReference>
<dbReference type="Gene3D" id="3.40.50.150">
    <property type="entry name" value="Vaccinia Virus protein VP39"/>
    <property type="match status" value="1"/>
</dbReference>
<feature type="coiled-coil region" evidence="1">
    <location>
        <begin position="894"/>
        <end position="928"/>
    </location>
</feature>
<organism evidence="3 4">
    <name type="scientific">Crossiella cryophila</name>
    <dbReference type="NCBI Taxonomy" id="43355"/>
    <lineage>
        <taxon>Bacteria</taxon>
        <taxon>Bacillati</taxon>
        <taxon>Actinomycetota</taxon>
        <taxon>Actinomycetes</taxon>
        <taxon>Pseudonocardiales</taxon>
        <taxon>Pseudonocardiaceae</taxon>
        <taxon>Crossiella</taxon>
    </lineage>
</organism>
<sequence length="1227" mass="130793">MTETFVTAQPLAVPRVELPDPPQPAVTPEPAAAPPVVLRACTVATRAQLPAVRVLTTSFLGNHQDGQFIALVVDADPDAAGPGVLTPADIGVSTEELHRLATACTARELCAVLQPRLLAHLIGEGGPVLYLDPSVVVLDSVAEQVLTAAARVPVVLVPRVLRPLPRDGRRPGPAELLAAGTFDPGFLAVTPGAEEFLDTWAEQVREAPDAAGAFLDGAPALVDHHVLRDPGIGVSAWNAGQRAVRRDEAGTLLVDQTPLRTVHFAGFDPQRPWLLSAELADRPRILLSEHPPLAELCAGYRNDLVRAGHTAHPVAYRFGTVGDGIPLPAQLRRDWQSAQGADAAPPPAFGVTAAEFLRWACAPGDPIQAAAGGSRWAAALWREDTALRERYPDPFDGDAAGFREWCAGAGVATGRLHPGAVPRADAGRGPILIDQLGVSVVGFGPEAELLRAAVRASGLPSADEPSYPVVLRCAGAPTPPADRYVINVLPEPGARPGPASELWVASDSSRNALQRTGWPPVRTMPLPVVDRGAVDADSRAIARDRVGLADGVVFAATVDHSAERQGNALGLVAAFLAAFPDRHDVHLLLLVNGAQQHPEAAERLRLATAADPRIILVEESHGDTLLDAADCVVSLHRAEGVPGDRTALVLASAATRGLPVLATEAGAIAELLGSDAAMLVPCHPGGREPDAQSAVRLLRAIADNPETAAKLGAASREFLLRTRGVAIAGEQVRERVEQAFRAWRTRRAAARHGHGEDPLRPLQSAKHALLRRADPGVESRMPMAPQLRKAVLRVLSHYDNHLREVLNAVVDGVERTASELARRQHEIESGDLGGQDLTAEVAELTDRQAQLDDQLVGVDDGVVRARADLAAQGRRMRTIEEAVTSQSSTRDKQVAELADRIDRLTIALDRTLDRIDDLESRMAGSLRERDSRLGAGIRAAEEARSTADSLRRVVLREHQRTTVEPADAPQSSVVLTEAGLMRLPSEDALMLPLLSSNGVWQPEVCALIDSLLEPDGVFVDVGAYIGYHSIRVLSRLGASGAVVAVEPSATARELLRRNAELNLPGPIADRLAVLDVAAWDTVTTLGVRPALSGGISVYEAEADAEVERVQAVRLDKAIEALPEISQLRLSVVMVDAAGFSHRALGGLVRLLRRDRPHVVCSFAPRAITEQGADPIAVLQEFRVWGYELVPVGSDESREPAEIVQLADARSGLGSALHLWLRPKDRRS</sequence>
<dbReference type="Proteomes" id="UP000533598">
    <property type="component" value="Unassembled WGS sequence"/>
</dbReference>
<dbReference type="SUPFAM" id="SSF53335">
    <property type="entry name" value="S-adenosyl-L-methionine-dependent methyltransferases"/>
    <property type="match status" value="1"/>
</dbReference>
<dbReference type="Pfam" id="PF05050">
    <property type="entry name" value="Methyltransf_21"/>
    <property type="match status" value="1"/>
</dbReference>
<keyword evidence="3" id="KW-0808">Transferase</keyword>
<evidence type="ECO:0000259" key="2">
    <source>
        <dbReference type="Pfam" id="PF05050"/>
    </source>
</evidence>
<evidence type="ECO:0000313" key="4">
    <source>
        <dbReference type="Proteomes" id="UP000533598"/>
    </source>
</evidence>
<reference evidence="3 4" key="1">
    <citation type="submission" date="2020-08" db="EMBL/GenBank/DDBJ databases">
        <title>Sequencing the genomes of 1000 actinobacteria strains.</title>
        <authorList>
            <person name="Klenk H.-P."/>
        </authorList>
    </citation>
    <scope>NUCLEOTIDE SEQUENCE [LARGE SCALE GENOMIC DNA]</scope>
    <source>
        <strain evidence="3 4">DSM 44230</strain>
    </source>
</reference>
<feature type="domain" description="Methyltransferase FkbM" evidence="2">
    <location>
        <begin position="1020"/>
        <end position="1188"/>
    </location>
</feature>
<dbReference type="GO" id="GO:0032259">
    <property type="term" value="P:methylation"/>
    <property type="evidence" value="ECO:0007669"/>
    <property type="project" value="UniProtKB-KW"/>
</dbReference>
<dbReference type="PANTHER" id="PTHR34203">
    <property type="entry name" value="METHYLTRANSFERASE, FKBM FAMILY PROTEIN"/>
    <property type="match status" value="1"/>
</dbReference>
<keyword evidence="1" id="KW-0175">Coiled coil</keyword>
<dbReference type="AlphaFoldDB" id="A0A7W7FSV5"/>
<dbReference type="Gene3D" id="3.40.50.2000">
    <property type="entry name" value="Glycogen Phosphorylase B"/>
    <property type="match status" value="1"/>
</dbReference>
<dbReference type="InterPro" id="IPR029063">
    <property type="entry name" value="SAM-dependent_MTases_sf"/>
</dbReference>